<dbReference type="Pfam" id="PF04969">
    <property type="entry name" value="CS"/>
    <property type="match status" value="1"/>
</dbReference>
<dbReference type="InterPro" id="IPR007052">
    <property type="entry name" value="CS_dom"/>
</dbReference>
<dbReference type="PROSITE" id="PS51048">
    <property type="entry name" value="SGS"/>
    <property type="match status" value="1"/>
</dbReference>
<keyword evidence="2" id="KW-0677">Repeat</keyword>
<sequence length="471" mass="52514">MNPREDSLQRCAPQIPIGWILFEERDWAPPAVGCSRRSDPVTGGCHLEAGLHGILKLLPCRPPVSLDFVHLLGISLSRALSLSVSLPPMATDLGKRAKDAFVDDNFALALDLYTQALDVEPGNADLFADRAQANLKLGSFTGTLVLCRSPNTFLEAVEDANRAIELDPSLTKAYLRKGIACIKLEEFQTAKTTLEAGVLLAPGDSRFTKLINKCDYFIAEETNGLPKEVRRNVLPSTSSPSSNRTTTEVVNGSQSTPVLPDLVKEVTNKPQYRHDYYNTPTEVVLTIFAKGIPAKNVSVDFGEQILSVFIDIAGKEQYNLQPRLFGKIIPEKCRFEVLPSKVEIHLLKAEAITWTSLEYSDKKTVPQKINTLPASKEQRPSYPSSKSKIDWDKLEARVKKEEKEETLDSDASLNKFFQEIYQDYDDDVRRAMAKSFVESNGTVLSTNWNEVGSKKVESTPPDGMELRKWEY</sequence>
<comment type="similarity">
    <text evidence="1">Belongs to the SGT1 family.</text>
</comment>
<dbReference type="PANTHER" id="PTHR45862">
    <property type="entry name" value="PROTEIN SGT1 HOMOLOG"/>
    <property type="match status" value="1"/>
</dbReference>
<keyword evidence="10" id="KW-1185">Reference proteome</keyword>
<dbReference type="InterPro" id="IPR019734">
    <property type="entry name" value="TPR_rpt"/>
</dbReference>
<organism evidence="9 10">
    <name type="scientific">Musa troglodytarum</name>
    <name type="common">fe'i banana</name>
    <dbReference type="NCBI Taxonomy" id="320322"/>
    <lineage>
        <taxon>Eukaryota</taxon>
        <taxon>Viridiplantae</taxon>
        <taxon>Streptophyta</taxon>
        <taxon>Embryophyta</taxon>
        <taxon>Tracheophyta</taxon>
        <taxon>Spermatophyta</taxon>
        <taxon>Magnoliopsida</taxon>
        <taxon>Liliopsida</taxon>
        <taxon>Zingiberales</taxon>
        <taxon>Musaceae</taxon>
        <taxon>Musa</taxon>
    </lineage>
</organism>
<dbReference type="AlphaFoldDB" id="A0A9E7GGB8"/>
<dbReference type="Pfam" id="PF05002">
    <property type="entry name" value="SGS"/>
    <property type="match status" value="1"/>
</dbReference>
<dbReference type="SUPFAM" id="SSF48452">
    <property type="entry name" value="TPR-like"/>
    <property type="match status" value="1"/>
</dbReference>
<evidence type="ECO:0000259" key="7">
    <source>
        <dbReference type="PROSITE" id="PS51048"/>
    </source>
</evidence>
<feature type="domain" description="CS" evidence="8">
    <location>
        <begin position="269"/>
        <end position="358"/>
    </location>
</feature>
<evidence type="ECO:0000256" key="2">
    <source>
        <dbReference type="ARBA" id="ARBA00022737"/>
    </source>
</evidence>
<accession>A0A9E7GGB8</accession>
<dbReference type="EMBL" id="CP097509">
    <property type="protein sequence ID" value="URE14894.1"/>
    <property type="molecule type" value="Genomic_DNA"/>
</dbReference>
<dbReference type="CDD" id="cd06466">
    <property type="entry name" value="p23_CS_SGT1_like"/>
    <property type="match status" value="1"/>
</dbReference>
<evidence type="ECO:0000313" key="10">
    <source>
        <dbReference type="Proteomes" id="UP001055439"/>
    </source>
</evidence>
<dbReference type="Gene3D" id="1.25.40.10">
    <property type="entry name" value="Tetratricopeptide repeat domain"/>
    <property type="match status" value="1"/>
</dbReference>
<dbReference type="InterPro" id="IPR011990">
    <property type="entry name" value="TPR-like_helical_dom_sf"/>
</dbReference>
<dbReference type="GO" id="GO:0051087">
    <property type="term" value="F:protein-folding chaperone binding"/>
    <property type="evidence" value="ECO:0007669"/>
    <property type="project" value="InterPro"/>
</dbReference>
<dbReference type="Proteomes" id="UP001055439">
    <property type="component" value="Chromosome 7"/>
</dbReference>
<feature type="region of interest" description="Disordered" evidence="6">
    <location>
        <begin position="231"/>
        <end position="254"/>
    </location>
</feature>
<feature type="compositionally biased region" description="Low complexity" evidence="6">
    <location>
        <begin position="235"/>
        <end position="247"/>
    </location>
</feature>
<name>A0A9E7GGB8_9LILI</name>
<gene>
    <name evidence="9" type="ORF">MUK42_11634</name>
</gene>
<evidence type="ECO:0000256" key="1">
    <source>
        <dbReference type="ARBA" id="ARBA00008509"/>
    </source>
</evidence>
<keyword evidence="3" id="KW-0802">TPR repeat</keyword>
<dbReference type="InterPro" id="IPR044563">
    <property type="entry name" value="Sgt1-like"/>
</dbReference>
<evidence type="ECO:0000256" key="3">
    <source>
        <dbReference type="ARBA" id="ARBA00022803"/>
    </source>
</evidence>
<dbReference type="FunFam" id="2.60.40.790:FF:000041">
    <property type="entry name" value="Protein SGT1 homolog A"/>
    <property type="match status" value="1"/>
</dbReference>
<dbReference type="PROSITE" id="PS51203">
    <property type="entry name" value="CS"/>
    <property type="match status" value="1"/>
</dbReference>
<proteinExistence type="inferred from homology"/>
<dbReference type="OrthoDB" id="1898560at2759"/>
<evidence type="ECO:0000256" key="6">
    <source>
        <dbReference type="SAM" id="MobiDB-lite"/>
    </source>
</evidence>
<dbReference type="InterPro" id="IPR007699">
    <property type="entry name" value="SGS_dom"/>
</dbReference>
<reference evidence="9" key="1">
    <citation type="submission" date="2022-05" db="EMBL/GenBank/DDBJ databases">
        <title>The Musa troglodytarum L. genome provides insights into the mechanism of non-climacteric behaviour and enrichment of carotenoids.</title>
        <authorList>
            <person name="Wang J."/>
        </authorList>
    </citation>
    <scope>NUCLEOTIDE SEQUENCE</scope>
    <source>
        <tissue evidence="9">Leaf</tissue>
    </source>
</reference>
<evidence type="ECO:0000256" key="5">
    <source>
        <dbReference type="ARBA" id="ARBA00075471"/>
    </source>
</evidence>
<evidence type="ECO:0000256" key="4">
    <source>
        <dbReference type="ARBA" id="ARBA00069423"/>
    </source>
</evidence>
<feature type="domain" description="SGS" evidence="7">
    <location>
        <begin position="381"/>
        <end position="471"/>
    </location>
</feature>
<dbReference type="InterPro" id="IPR008978">
    <property type="entry name" value="HSP20-like_chaperone"/>
</dbReference>
<protein>
    <recommendedName>
        <fullName evidence="4">Protein SGT1 homolog</fullName>
    </recommendedName>
    <alternativeName>
        <fullName evidence="5">Suppressor of G2 allele of SKP1 homolog</fullName>
    </alternativeName>
</protein>
<evidence type="ECO:0000313" key="9">
    <source>
        <dbReference type="EMBL" id="URE14894.1"/>
    </source>
</evidence>
<dbReference type="SMART" id="SM00028">
    <property type="entry name" value="TPR"/>
    <property type="match status" value="2"/>
</dbReference>
<evidence type="ECO:0000259" key="8">
    <source>
        <dbReference type="PROSITE" id="PS51203"/>
    </source>
</evidence>
<dbReference type="Gene3D" id="2.60.40.790">
    <property type="match status" value="1"/>
</dbReference>
<dbReference type="SUPFAM" id="SSF49764">
    <property type="entry name" value="HSP20-like chaperones"/>
    <property type="match status" value="1"/>
</dbReference>